<evidence type="ECO:0008006" key="5">
    <source>
        <dbReference type="Google" id="ProtNLM"/>
    </source>
</evidence>
<keyword evidence="4" id="KW-1185">Reference proteome</keyword>
<evidence type="ECO:0000256" key="1">
    <source>
        <dbReference type="ARBA" id="ARBA00022857"/>
    </source>
</evidence>
<feature type="non-terminal residue" evidence="3">
    <location>
        <position position="1"/>
    </location>
</feature>
<comment type="caution">
    <text evidence="3">The sequence shown here is derived from an EMBL/GenBank/DDBJ whole genome shotgun (WGS) entry which is preliminary data.</text>
</comment>
<dbReference type="InterPro" id="IPR051609">
    <property type="entry name" value="NmrA/Isoflavone_reductase-like"/>
</dbReference>
<name>A0A8H6VKX1_9PEZI</name>
<dbReference type="SUPFAM" id="SSF51735">
    <property type="entry name" value="NAD(P)-binding Rossmann-fold domains"/>
    <property type="match status" value="1"/>
</dbReference>
<gene>
    <name evidence="3" type="ORF">HII31_03099</name>
</gene>
<organism evidence="3 4">
    <name type="scientific">Pseudocercospora fuligena</name>
    <dbReference type="NCBI Taxonomy" id="685502"/>
    <lineage>
        <taxon>Eukaryota</taxon>
        <taxon>Fungi</taxon>
        <taxon>Dikarya</taxon>
        <taxon>Ascomycota</taxon>
        <taxon>Pezizomycotina</taxon>
        <taxon>Dothideomycetes</taxon>
        <taxon>Dothideomycetidae</taxon>
        <taxon>Mycosphaerellales</taxon>
        <taxon>Mycosphaerellaceae</taxon>
        <taxon>Pseudocercospora</taxon>
    </lineage>
</organism>
<reference evidence="3" key="1">
    <citation type="submission" date="2020-04" db="EMBL/GenBank/DDBJ databases">
        <title>Draft genome resource of the tomato pathogen Pseudocercospora fuligena.</title>
        <authorList>
            <person name="Zaccaron A."/>
        </authorList>
    </citation>
    <scope>NUCLEOTIDE SEQUENCE</scope>
    <source>
        <strain evidence="3">PF001</strain>
    </source>
</reference>
<dbReference type="OrthoDB" id="419598at2759"/>
<evidence type="ECO:0000313" key="4">
    <source>
        <dbReference type="Proteomes" id="UP000660729"/>
    </source>
</evidence>
<dbReference type="PANTHER" id="PTHR47706">
    <property type="entry name" value="NMRA-LIKE FAMILY PROTEIN"/>
    <property type="match status" value="1"/>
</dbReference>
<dbReference type="PANTHER" id="PTHR47706:SF5">
    <property type="entry name" value="ISOFLAVONE REDUCTASE"/>
    <property type="match status" value="1"/>
</dbReference>
<dbReference type="AlphaFoldDB" id="A0A8H6VKX1"/>
<dbReference type="EMBL" id="JABCIY010000039">
    <property type="protein sequence ID" value="KAF7195505.1"/>
    <property type="molecule type" value="Genomic_DNA"/>
</dbReference>
<keyword evidence="2" id="KW-0560">Oxidoreductase</keyword>
<protein>
    <recommendedName>
        <fullName evidence="5">NmrA-like domain-containing protein</fullName>
    </recommendedName>
</protein>
<evidence type="ECO:0000256" key="2">
    <source>
        <dbReference type="ARBA" id="ARBA00023002"/>
    </source>
</evidence>
<accession>A0A8H6VKX1</accession>
<dbReference type="GO" id="GO:0016491">
    <property type="term" value="F:oxidoreductase activity"/>
    <property type="evidence" value="ECO:0007669"/>
    <property type="project" value="UniProtKB-KW"/>
</dbReference>
<proteinExistence type="predicted"/>
<dbReference type="Proteomes" id="UP000660729">
    <property type="component" value="Unassembled WGS sequence"/>
</dbReference>
<evidence type="ECO:0000313" key="3">
    <source>
        <dbReference type="EMBL" id="KAF7195505.1"/>
    </source>
</evidence>
<dbReference type="InterPro" id="IPR036291">
    <property type="entry name" value="NAD(P)-bd_dom_sf"/>
</dbReference>
<dbReference type="Gene3D" id="3.40.50.720">
    <property type="entry name" value="NAD(P)-binding Rossmann-like Domain"/>
    <property type="match status" value="1"/>
</dbReference>
<sequence>KHRDLCHCNATDRVTKEDKFIMAFDRDCDLNEEKHNQQSRRSSSIMSTMRIAIAGTGGLARLIAHYVGTETTHVVVFLSRSVHNELIPLHDLGYGLTQVQQQPQLTAAGYQVAVIDYGDIDTLRFSLRGIDTIISTISGPNQIELIKAAVQARVRRFAPAEFEGLPQLRNANDPLDRSRTAARQLLAHYSQHIQSTAFVCGILYERFQPGGLAQSQIGANTGLSAEGCYILNLRTMTGQVPAYDASNNPTATICMTAAQDVARFVTNPATLRAELLEAAAQGDVPRQLRLRALLDTAEGRYDFAQPNLNQHFRDVRPLEFETWLTAKWNL</sequence>
<keyword evidence="1" id="KW-0521">NADP</keyword>